<dbReference type="Proteomes" id="UP000322822">
    <property type="component" value="Chromosome 1"/>
</dbReference>
<dbReference type="RefSeq" id="WP_150370926.1">
    <property type="nucleotide sequence ID" value="NZ_CP044065.1"/>
</dbReference>
<evidence type="ECO:0000313" key="2">
    <source>
        <dbReference type="EMBL" id="QET00846.1"/>
    </source>
</evidence>
<gene>
    <name evidence="2" type="ORF">FOB72_01535</name>
</gene>
<feature type="region of interest" description="Disordered" evidence="1">
    <location>
        <begin position="1"/>
        <end position="60"/>
    </location>
</feature>
<sequence>MARSDRNARNARKDGDSNAGDTAAASQRPCPSRFWSRSPQGEAPLQAGRHMRQLAGRMFR</sequence>
<proteinExistence type="predicted"/>
<organism evidence="2 3">
    <name type="scientific">Cupriavidus pauculus</name>
    <dbReference type="NCBI Taxonomy" id="82633"/>
    <lineage>
        <taxon>Bacteria</taxon>
        <taxon>Pseudomonadati</taxon>
        <taxon>Pseudomonadota</taxon>
        <taxon>Betaproteobacteria</taxon>
        <taxon>Burkholderiales</taxon>
        <taxon>Burkholderiaceae</taxon>
        <taxon>Cupriavidus</taxon>
    </lineage>
</organism>
<dbReference type="AlphaFoldDB" id="A0A5P2GZ69"/>
<name>A0A5P2GZ69_9BURK</name>
<evidence type="ECO:0000313" key="3">
    <source>
        <dbReference type="Proteomes" id="UP000322822"/>
    </source>
</evidence>
<accession>A0A5P2GZ69</accession>
<feature type="compositionally biased region" description="Basic and acidic residues" evidence="1">
    <location>
        <begin position="1"/>
        <end position="16"/>
    </location>
</feature>
<protein>
    <submittedName>
        <fullName evidence="2">Uncharacterized protein</fullName>
    </submittedName>
</protein>
<evidence type="ECO:0000256" key="1">
    <source>
        <dbReference type="SAM" id="MobiDB-lite"/>
    </source>
</evidence>
<reference evidence="2 3" key="1">
    <citation type="submission" date="2019-09" db="EMBL/GenBank/DDBJ databases">
        <title>FDA dAtabase for Regulatory Grade micrObial Sequences (FDA-ARGOS): Supporting development and validation of Infectious Disease Dx tests.</title>
        <authorList>
            <person name="Sciortino C."/>
            <person name="Tallon L."/>
            <person name="Sadzewicz L."/>
            <person name="Vavikolanu K."/>
            <person name="Mehta A."/>
            <person name="Aluvathingal J."/>
            <person name="Nadendla S."/>
            <person name="Nandy P."/>
            <person name="Geyer C."/>
            <person name="Yan Y."/>
            <person name="Sichtig H."/>
        </authorList>
    </citation>
    <scope>NUCLEOTIDE SEQUENCE [LARGE SCALE GENOMIC DNA]</scope>
    <source>
        <strain evidence="2 3">FDAARGOS_664</strain>
    </source>
</reference>
<dbReference type="EMBL" id="CP044065">
    <property type="protein sequence ID" value="QET00846.1"/>
    <property type="molecule type" value="Genomic_DNA"/>
</dbReference>